<feature type="domain" description="Glucose/Sorbosone dehydrogenase" evidence="3">
    <location>
        <begin position="52"/>
        <end position="374"/>
    </location>
</feature>
<dbReference type="STRING" id="481446.NIT7645_01337"/>
<keyword evidence="4" id="KW-0560">Oxidoreductase</keyword>
<dbReference type="InterPro" id="IPR011041">
    <property type="entry name" value="Quinoprot_gluc/sorb_DH_b-prop"/>
</dbReference>
<dbReference type="PANTHER" id="PTHR19328">
    <property type="entry name" value="HEDGEHOG-INTERACTING PROTEIN"/>
    <property type="match status" value="1"/>
</dbReference>
<dbReference type="Pfam" id="PF07995">
    <property type="entry name" value="GSDH"/>
    <property type="match status" value="1"/>
</dbReference>
<dbReference type="SUPFAM" id="SSF50952">
    <property type="entry name" value="Soluble quinoprotein glucose dehydrogenase"/>
    <property type="match status" value="1"/>
</dbReference>
<reference evidence="5" key="1">
    <citation type="submission" date="2015-05" db="EMBL/GenBank/DDBJ databases">
        <authorList>
            <person name="Rodrigo-Torres Lidia"/>
            <person name="Arahal R.David."/>
        </authorList>
    </citation>
    <scope>NUCLEOTIDE SEQUENCE [LARGE SCALE GENOMIC DNA]</scope>
    <source>
        <strain evidence="5">CECT 7321</strain>
    </source>
</reference>
<dbReference type="InterPro" id="IPR011042">
    <property type="entry name" value="6-blade_b-propeller_TolB-like"/>
</dbReference>
<name>A0A0H5CYH4_9RHOB</name>
<dbReference type="GO" id="GO:0016491">
    <property type="term" value="F:oxidoreductase activity"/>
    <property type="evidence" value="ECO:0007669"/>
    <property type="project" value="UniProtKB-KW"/>
</dbReference>
<keyword evidence="5" id="KW-1185">Reference proteome</keyword>
<keyword evidence="2" id="KW-0732">Signal</keyword>
<dbReference type="EMBL" id="CVRL01000007">
    <property type="protein sequence ID" value="CRL09849.1"/>
    <property type="molecule type" value="Genomic_DNA"/>
</dbReference>
<dbReference type="Proteomes" id="UP000043764">
    <property type="component" value="Unassembled WGS sequence"/>
</dbReference>
<feature type="chain" id="PRO_5005217176" evidence="2">
    <location>
        <begin position="34"/>
        <end position="377"/>
    </location>
</feature>
<evidence type="ECO:0000313" key="4">
    <source>
        <dbReference type="EMBL" id="CRL09849.1"/>
    </source>
</evidence>
<evidence type="ECO:0000313" key="5">
    <source>
        <dbReference type="Proteomes" id="UP000043764"/>
    </source>
</evidence>
<evidence type="ECO:0000259" key="3">
    <source>
        <dbReference type="Pfam" id="PF07995"/>
    </source>
</evidence>
<dbReference type="AlphaFoldDB" id="A0A0H5CYH4"/>
<dbReference type="RefSeq" id="WP_082203709.1">
    <property type="nucleotide sequence ID" value="NZ_CVRL01000007.1"/>
</dbReference>
<feature type="region of interest" description="Disordered" evidence="1">
    <location>
        <begin position="185"/>
        <end position="212"/>
    </location>
</feature>
<accession>A0A0H5CYH4</accession>
<dbReference type="Gene3D" id="2.120.10.30">
    <property type="entry name" value="TolB, C-terminal domain"/>
    <property type="match status" value="1"/>
</dbReference>
<sequence>MLFAPLVRMLRTVSLCRGMAVCVTLGFAAPAQAEDIQTSEGPLQLTQVAQGFDVPWGLGLLPGGGSLVTERDGRLLFVENGTVTEVKGVPRVAAQGQGGLLDVLVPHDFSSHRVIFWSYSKRVGHGATTAVARGKLSRRNTALTDVRDIFVASPASTTGRHFGSRLAEGPDGAIYVTIGDRGDRPSAQEVGSHNGSVVRINPDGSVPRDNPLVGRTGAQPEIWSYGHRNPQGLAFDTQGRLWSAEHGARGGDEINLIGRGLNYGWPVIAYGRHYSGLKIGEGTSRAGMEQPIHYWDPSIAPSNLLIYSGKMWPGWRGDILVGSLKFDYIARLSGTPLTEVEQIKSDETGRIRDIEEAADGSIWFLSETEGALYRLSR</sequence>
<evidence type="ECO:0000256" key="2">
    <source>
        <dbReference type="SAM" id="SignalP"/>
    </source>
</evidence>
<gene>
    <name evidence="4" type="primary">yliI</name>
    <name evidence="4" type="ORF">NIT7321_00684</name>
</gene>
<protein>
    <submittedName>
        <fullName evidence="4">Soluble aldose sugar dehydrogenase YliI</fullName>
        <ecNumber evidence="4">1.1.5.-</ecNumber>
    </submittedName>
</protein>
<dbReference type="PANTHER" id="PTHR19328:SF75">
    <property type="entry name" value="ALDOSE SUGAR DEHYDROGENASE YLII"/>
    <property type="match status" value="1"/>
</dbReference>
<dbReference type="EC" id="1.1.5.-" evidence="4"/>
<evidence type="ECO:0000256" key="1">
    <source>
        <dbReference type="SAM" id="MobiDB-lite"/>
    </source>
</evidence>
<feature type="signal peptide" evidence="2">
    <location>
        <begin position="1"/>
        <end position="33"/>
    </location>
</feature>
<organism evidence="4 5">
    <name type="scientific">Phaeobacter italicus</name>
    <dbReference type="NCBI Taxonomy" id="481446"/>
    <lineage>
        <taxon>Bacteria</taxon>
        <taxon>Pseudomonadati</taxon>
        <taxon>Pseudomonadota</taxon>
        <taxon>Alphaproteobacteria</taxon>
        <taxon>Rhodobacterales</taxon>
        <taxon>Roseobacteraceae</taxon>
        <taxon>Phaeobacter</taxon>
    </lineage>
</organism>
<dbReference type="InterPro" id="IPR012938">
    <property type="entry name" value="Glc/Sorbosone_DH"/>
</dbReference>
<proteinExistence type="predicted"/>